<accession>A0A2R4WYD0</accession>
<feature type="compositionally biased region" description="Low complexity" evidence="1">
    <location>
        <begin position="344"/>
        <end position="360"/>
    </location>
</feature>
<feature type="region of interest" description="Disordered" evidence="1">
    <location>
        <begin position="186"/>
        <end position="209"/>
    </location>
</feature>
<evidence type="ECO:0000259" key="2">
    <source>
        <dbReference type="PROSITE" id="PS50222"/>
    </source>
</evidence>
<dbReference type="PROSITE" id="PS51766">
    <property type="entry name" value="DOCKERIN"/>
    <property type="match status" value="1"/>
</dbReference>
<proteinExistence type="predicted"/>
<evidence type="ECO:0000256" key="1">
    <source>
        <dbReference type="SAM" id="MobiDB-lite"/>
    </source>
</evidence>
<feature type="compositionally biased region" description="Low complexity" evidence="1">
    <location>
        <begin position="651"/>
        <end position="663"/>
    </location>
</feature>
<evidence type="ECO:0000313" key="5">
    <source>
        <dbReference type="Proteomes" id="UP000244727"/>
    </source>
</evidence>
<name>A0A2R4WYD0_9EURY</name>
<dbReference type="InterPro" id="IPR018247">
    <property type="entry name" value="EF_Hand_1_Ca_BS"/>
</dbReference>
<feature type="domain" description="EF-hand" evidence="2">
    <location>
        <begin position="700"/>
        <end position="732"/>
    </location>
</feature>
<dbReference type="GO" id="GO:0000272">
    <property type="term" value="P:polysaccharide catabolic process"/>
    <property type="evidence" value="ECO:0007669"/>
    <property type="project" value="InterPro"/>
</dbReference>
<feature type="region of interest" description="Disordered" evidence="1">
    <location>
        <begin position="1"/>
        <end position="22"/>
    </location>
</feature>
<evidence type="ECO:0000313" key="4">
    <source>
        <dbReference type="EMBL" id="AWB26542.1"/>
    </source>
</evidence>
<dbReference type="SUPFAM" id="SSF63446">
    <property type="entry name" value="Type I dockerin domain"/>
    <property type="match status" value="1"/>
</dbReference>
<sequence length="732" mass="73628">MTEHSDYHTADEATEESTIDDASRRTFLKGTVGAGLLATGAGAGLFGSATAAETLLVDDFDDWSHGGSNAMGGYTGAGGFATASASGGVMTLETAAEETGWFATTISGDVSSYDRLELVLAGSSDNAGEAFTLGGTPLGDLADGSVSGTVQIPTSSLDVSDGAQMQLNGAWAPAGTLEIDAIRFASGDSEPTEPTTEETPTPTDGEETTVDEMSLSAVPSVSGDSGTVDVVLSEVPSTGLSGFEIDLSIADTDVAAFETGRGVSAEFPDAFSSISSSSLSESTATVKASDGADEYTGGETDVLLATVPVVINGDGATTVSLSITKLQDDDGTELDPTLVSGSIPPGTEPTTEPGTDPTVEGTTLSAAPSVSGDSGTVDVVLSEVPSTGLSGFEIDLSIADTSVAAFETGRGVSAEFPEAFSSISSSSLSESTATVKASDGADAITGGETDVLLATVPIVMNGDGATTVSLSITKLQDDDGTELDPTLVSGSIPPGTEPTTTDGEQTPGEFNLIPRLDVENINLDGTADVSITLDEVPEAGLSGFELDVTIADTSVAAFDTGRGASAEFPEAFSSINSSSFTESTATVKASDGADAITGGETDVLLATVPVVAVGGGSTDISVSITKLQTDGAGDPIDAVTMVTTLTVDVPTTTTTTQDGPGTVEEGLSRPSDTDGDGFFGDLNGNGRIEYMDVILFIDHLDDQVIQGNVDAFDADGDGDVDLNDVVALFDMI</sequence>
<dbReference type="InterPro" id="IPR002048">
    <property type="entry name" value="EF_hand_dom"/>
</dbReference>
<protein>
    <recommendedName>
        <fullName evidence="6">Dockerin domain-containing protein</fullName>
    </recommendedName>
</protein>
<dbReference type="GO" id="GO:0005509">
    <property type="term" value="F:calcium ion binding"/>
    <property type="evidence" value="ECO:0007669"/>
    <property type="project" value="InterPro"/>
</dbReference>
<dbReference type="InterPro" id="IPR008965">
    <property type="entry name" value="CBM2/CBM3_carb-bd_dom_sf"/>
</dbReference>
<dbReference type="InterPro" id="IPR036439">
    <property type="entry name" value="Dockerin_dom_sf"/>
</dbReference>
<organism evidence="4 5">
    <name type="scientific">Halococcoides cellulosivorans</name>
    <dbReference type="NCBI Taxonomy" id="1679096"/>
    <lineage>
        <taxon>Archaea</taxon>
        <taxon>Methanobacteriati</taxon>
        <taxon>Methanobacteriota</taxon>
        <taxon>Stenosarchaea group</taxon>
        <taxon>Halobacteria</taxon>
        <taxon>Halobacteriales</taxon>
        <taxon>Haloarculaceae</taxon>
        <taxon>Halococcoides</taxon>
    </lineage>
</organism>
<feature type="region of interest" description="Disordered" evidence="1">
    <location>
        <begin position="328"/>
        <end position="360"/>
    </location>
</feature>
<evidence type="ECO:0008006" key="6">
    <source>
        <dbReference type="Google" id="ProtNLM"/>
    </source>
</evidence>
<feature type="domain" description="Dockerin" evidence="3">
    <location>
        <begin position="675"/>
        <end position="732"/>
    </location>
</feature>
<dbReference type="InterPro" id="IPR006311">
    <property type="entry name" value="TAT_signal"/>
</dbReference>
<feature type="region of interest" description="Disordered" evidence="1">
    <location>
        <begin position="651"/>
        <end position="678"/>
    </location>
</feature>
<feature type="compositionally biased region" description="Low complexity" evidence="1">
    <location>
        <begin position="493"/>
        <end position="506"/>
    </location>
</feature>
<dbReference type="GeneID" id="36511211"/>
<dbReference type="RefSeq" id="WP_108380911.1">
    <property type="nucleotide sequence ID" value="NZ_CP028858.1"/>
</dbReference>
<feature type="compositionally biased region" description="Low complexity" evidence="1">
    <location>
        <begin position="186"/>
        <end position="203"/>
    </location>
</feature>
<dbReference type="InterPro" id="IPR016134">
    <property type="entry name" value="Dockerin_dom"/>
</dbReference>
<dbReference type="SUPFAM" id="SSF49384">
    <property type="entry name" value="Carbohydrate-binding domain"/>
    <property type="match status" value="1"/>
</dbReference>
<dbReference type="PROSITE" id="PS51318">
    <property type="entry name" value="TAT"/>
    <property type="match status" value="1"/>
</dbReference>
<dbReference type="AlphaFoldDB" id="A0A2R4WYD0"/>
<dbReference type="KEGG" id="harc:HARCEL1_01850"/>
<feature type="region of interest" description="Disordered" evidence="1">
    <location>
        <begin position="487"/>
        <end position="506"/>
    </location>
</feature>
<dbReference type="GO" id="GO:0030246">
    <property type="term" value="F:carbohydrate binding"/>
    <property type="evidence" value="ECO:0007669"/>
    <property type="project" value="InterPro"/>
</dbReference>
<reference evidence="4 5" key="1">
    <citation type="submission" date="2018-04" db="EMBL/GenBank/DDBJ databases">
        <title>Halococcoides cellulosivorans gen. nov., sp. nov., an extremely halophilic cellulose-utilizing haloarchaeon from hypersaline lakes.</title>
        <authorList>
            <person name="Sorokin D.Y."/>
            <person name="Toshchakov S.V."/>
            <person name="Samarov N.I."/>
            <person name="Korzhenkov A."/>
            <person name="Kublanov I.V."/>
        </authorList>
    </citation>
    <scope>NUCLEOTIDE SEQUENCE [LARGE SCALE GENOMIC DNA]</scope>
    <source>
        <strain evidence="4 5">HArcel1</strain>
    </source>
</reference>
<keyword evidence="5" id="KW-1185">Reference proteome</keyword>
<evidence type="ECO:0000259" key="3">
    <source>
        <dbReference type="PROSITE" id="PS51766"/>
    </source>
</evidence>
<gene>
    <name evidence="4" type="ORF">HARCEL1_01850</name>
</gene>
<dbReference type="Proteomes" id="UP000244727">
    <property type="component" value="Chromosome"/>
</dbReference>
<dbReference type="EMBL" id="CP028858">
    <property type="protein sequence ID" value="AWB26542.1"/>
    <property type="molecule type" value="Genomic_DNA"/>
</dbReference>
<dbReference type="PROSITE" id="PS00018">
    <property type="entry name" value="EF_HAND_1"/>
    <property type="match status" value="1"/>
</dbReference>
<dbReference type="PROSITE" id="PS50222">
    <property type="entry name" value="EF_HAND_2"/>
    <property type="match status" value="1"/>
</dbReference>
<feature type="compositionally biased region" description="Basic and acidic residues" evidence="1">
    <location>
        <begin position="1"/>
        <end position="11"/>
    </location>
</feature>